<organism evidence="3 4">
    <name type="scientific">Microbulbifer epialgicus</name>
    <dbReference type="NCBI Taxonomy" id="393907"/>
    <lineage>
        <taxon>Bacteria</taxon>
        <taxon>Pseudomonadati</taxon>
        <taxon>Pseudomonadota</taxon>
        <taxon>Gammaproteobacteria</taxon>
        <taxon>Cellvibrionales</taxon>
        <taxon>Microbulbiferaceae</taxon>
        <taxon>Microbulbifer</taxon>
    </lineage>
</organism>
<dbReference type="InterPro" id="IPR025392">
    <property type="entry name" value="DUF4124"/>
</dbReference>
<feature type="domain" description="DUF4124" evidence="2">
    <location>
        <begin position="11"/>
        <end position="49"/>
    </location>
</feature>
<evidence type="ECO:0000256" key="1">
    <source>
        <dbReference type="SAM" id="MobiDB-lite"/>
    </source>
</evidence>
<sequence length="147" mass="17053">MEKFQGVLFGSLLLAAATNAGELYRWVDEDGQVHFSDRRPAGAKAQDISRQLGPINSVDATKAPLSTAAVSRQPREIEREYEQREQKEQQKRQQEKQRICTEARRRLNILNGRVAFFDKDGQEVHYSDRDREQMAEKFKREISRRCG</sequence>
<keyword evidence="4" id="KW-1185">Reference proteome</keyword>
<evidence type="ECO:0000259" key="2">
    <source>
        <dbReference type="Pfam" id="PF13511"/>
    </source>
</evidence>
<protein>
    <submittedName>
        <fullName evidence="3">DUF4124 domain-containing protein</fullName>
    </submittedName>
</protein>
<dbReference type="RefSeq" id="WP_371837364.1">
    <property type="nucleotide sequence ID" value="NZ_JBGMEK010000003.1"/>
</dbReference>
<evidence type="ECO:0000313" key="3">
    <source>
        <dbReference type="EMBL" id="MFA0809748.1"/>
    </source>
</evidence>
<comment type="caution">
    <text evidence="3">The sequence shown here is derived from an EMBL/GenBank/DDBJ whole genome shotgun (WGS) entry which is preliminary data.</text>
</comment>
<accession>A0ABV4NW73</accession>
<reference evidence="3 4" key="1">
    <citation type="submission" date="2024-08" db="EMBL/GenBank/DDBJ databases">
        <authorList>
            <person name="Ishaq N."/>
        </authorList>
    </citation>
    <scope>NUCLEOTIDE SEQUENCE [LARGE SCALE GENOMIC DNA]</scope>
    <source>
        <strain evidence="3 4">DSM 18651</strain>
    </source>
</reference>
<feature type="compositionally biased region" description="Basic and acidic residues" evidence="1">
    <location>
        <begin position="73"/>
        <end position="98"/>
    </location>
</feature>
<gene>
    <name evidence="3" type="ORF">ACCI49_02355</name>
</gene>
<proteinExistence type="predicted"/>
<dbReference type="Pfam" id="PF13511">
    <property type="entry name" value="DUF4124"/>
    <property type="match status" value="1"/>
</dbReference>
<dbReference type="Proteomes" id="UP001569428">
    <property type="component" value="Unassembled WGS sequence"/>
</dbReference>
<dbReference type="EMBL" id="JBGMEK010000003">
    <property type="protein sequence ID" value="MFA0809748.1"/>
    <property type="molecule type" value="Genomic_DNA"/>
</dbReference>
<name>A0ABV4NW73_9GAMM</name>
<evidence type="ECO:0000313" key="4">
    <source>
        <dbReference type="Proteomes" id="UP001569428"/>
    </source>
</evidence>
<feature type="region of interest" description="Disordered" evidence="1">
    <location>
        <begin position="57"/>
        <end position="98"/>
    </location>
</feature>